<keyword evidence="1" id="KW-0472">Membrane</keyword>
<comment type="caution">
    <text evidence="2">The sequence shown here is derived from an EMBL/GenBank/DDBJ whole genome shotgun (WGS) entry which is preliminary data.</text>
</comment>
<dbReference type="AlphaFoldDB" id="A0A919Q903"/>
<dbReference type="EMBL" id="BOOA01000018">
    <property type="protein sequence ID" value="GIH24416.1"/>
    <property type="molecule type" value="Genomic_DNA"/>
</dbReference>
<name>A0A919Q903_9ACTN</name>
<keyword evidence="1" id="KW-0812">Transmembrane</keyword>
<dbReference type="RefSeq" id="WP_204041181.1">
    <property type="nucleotide sequence ID" value="NZ_BOOA01000018.1"/>
</dbReference>
<evidence type="ECO:0000256" key="1">
    <source>
        <dbReference type="SAM" id="Phobius"/>
    </source>
</evidence>
<keyword evidence="3" id="KW-1185">Reference proteome</keyword>
<keyword evidence="1" id="KW-1133">Transmembrane helix</keyword>
<gene>
    <name evidence="2" type="ORF">Aph01nite_27260</name>
</gene>
<proteinExistence type="predicted"/>
<organism evidence="2 3">
    <name type="scientific">Acrocarpospora phusangensis</name>
    <dbReference type="NCBI Taxonomy" id="1070424"/>
    <lineage>
        <taxon>Bacteria</taxon>
        <taxon>Bacillati</taxon>
        <taxon>Actinomycetota</taxon>
        <taxon>Actinomycetes</taxon>
        <taxon>Streptosporangiales</taxon>
        <taxon>Streptosporangiaceae</taxon>
        <taxon>Acrocarpospora</taxon>
    </lineage>
</organism>
<evidence type="ECO:0000313" key="2">
    <source>
        <dbReference type="EMBL" id="GIH24416.1"/>
    </source>
</evidence>
<accession>A0A919Q903</accession>
<protein>
    <recommendedName>
        <fullName evidence="4">DUF11 domain-containing protein</fullName>
    </recommendedName>
</protein>
<evidence type="ECO:0008006" key="4">
    <source>
        <dbReference type="Google" id="ProtNLM"/>
    </source>
</evidence>
<evidence type="ECO:0000313" key="3">
    <source>
        <dbReference type="Proteomes" id="UP000640052"/>
    </source>
</evidence>
<reference evidence="2" key="1">
    <citation type="submission" date="2021-01" db="EMBL/GenBank/DDBJ databases">
        <title>Whole genome shotgun sequence of Acrocarpospora phusangensis NBRC 108782.</title>
        <authorList>
            <person name="Komaki H."/>
            <person name="Tamura T."/>
        </authorList>
    </citation>
    <scope>NUCLEOTIDE SEQUENCE</scope>
    <source>
        <strain evidence="2">NBRC 108782</strain>
    </source>
</reference>
<dbReference type="Proteomes" id="UP000640052">
    <property type="component" value="Unassembled WGS sequence"/>
</dbReference>
<feature type="transmembrane region" description="Helical" evidence="1">
    <location>
        <begin position="133"/>
        <end position="154"/>
    </location>
</feature>
<sequence length="163" mass="17038">MITILSVVLLAAPQVSVGLDNRVTEIDRTTTYVIRAVNHEATPLAANVRIAFPPGLREVRAAGAELGDSHASWMVMMPPGENTYRVTGVLEGDPGSAVAATACVYAGDLSRPVDCSTDIDQLPDPEVTPGATVLSALAMLLILSGSAGASYLVARPRRADLRV</sequence>